<accession>A0A451BDD9</accession>
<dbReference type="InterPro" id="IPR006143">
    <property type="entry name" value="RND_pump_MFP"/>
</dbReference>
<dbReference type="GO" id="GO:1990281">
    <property type="term" value="C:efflux pump complex"/>
    <property type="evidence" value="ECO:0007669"/>
    <property type="project" value="TreeGrafter"/>
</dbReference>
<dbReference type="PANTHER" id="PTHR30469">
    <property type="entry name" value="MULTIDRUG RESISTANCE PROTEIN MDTA"/>
    <property type="match status" value="1"/>
</dbReference>
<protein>
    <submittedName>
        <fullName evidence="5">RND family efflux transporter, MFP subunit</fullName>
    </submittedName>
</protein>
<keyword evidence="2" id="KW-1133">Transmembrane helix</keyword>
<reference evidence="5" key="1">
    <citation type="submission" date="2019-02" db="EMBL/GenBank/DDBJ databases">
        <authorList>
            <person name="Gruber-Vodicka R. H."/>
            <person name="Seah K. B. B."/>
        </authorList>
    </citation>
    <scope>NUCLEOTIDE SEQUENCE</scope>
    <source>
        <strain evidence="3">BECK_BZ197</strain>
        <strain evidence="5">BECK_BZ198</strain>
        <strain evidence="4">BECK_BZ199</strain>
    </source>
</reference>
<feature type="transmembrane region" description="Helical" evidence="2">
    <location>
        <begin position="25"/>
        <end position="42"/>
    </location>
</feature>
<dbReference type="EMBL" id="CAADFQ010000051">
    <property type="protein sequence ID" value="VFK33679.1"/>
    <property type="molecule type" value="Genomic_DNA"/>
</dbReference>
<sequence>MIHSTEATVDEGGHIYSTDGRWIRIFSRILILVFSMALSWILSPARAEPVSQEATSPSSPLAEIHAQLKPHQETILSSELAARVEHIAVREGERFAEKTLLVRLDCALERARLTKMKAILTSARKVARIQKRLLELHSTGTLEEALARIDVRKARADIKIQSITLSKCTISAPFSGRVVTVMAKEHQFVRSGEPLLEILDDSSLDIDFIAPSHWLSWLKVGQQFSIVINETKRSYPGEIVRLGAKVDPVSQLVKVMGKISDKFPDLMPGMSGRVLIAPPQPSPQVSSQ</sequence>
<dbReference type="EMBL" id="CAADFO010000049">
    <property type="protein sequence ID" value="VFK29438.1"/>
    <property type="molecule type" value="Genomic_DNA"/>
</dbReference>
<name>A0A451BDD9_9GAMM</name>
<keyword evidence="2" id="KW-0812">Transmembrane</keyword>
<comment type="similarity">
    <text evidence="1">Belongs to the membrane fusion protein (MFP) (TC 8.A.1) family.</text>
</comment>
<dbReference type="Gene3D" id="2.40.50.100">
    <property type="match status" value="1"/>
</dbReference>
<evidence type="ECO:0000313" key="5">
    <source>
        <dbReference type="EMBL" id="VFK76297.1"/>
    </source>
</evidence>
<dbReference type="GO" id="GO:0015562">
    <property type="term" value="F:efflux transmembrane transporter activity"/>
    <property type="evidence" value="ECO:0007669"/>
    <property type="project" value="TreeGrafter"/>
</dbReference>
<dbReference type="SUPFAM" id="SSF111369">
    <property type="entry name" value="HlyD-like secretion proteins"/>
    <property type="match status" value="1"/>
</dbReference>
<dbReference type="Gene3D" id="2.40.30.170">
    <property type="match status" value="1"/>
</dbReference>
<evidence type="ECO:0000313" key="4">
    <source>
        <dbReference type="EMBL" id="VFK33679.1"/>
    </source>
</evidence>
<dbReference type="AlphaFoldDB" id="A0A451BDD9"/>
<evidence type="ECO:0000256" key="2">
    <source>
        <dbReference type="SAM" id="Phobius"/>
    </source>
</evidence>
<proteinExistence type="inferred from homology"/>
<dbReference type="EMBL" id="CAADGH010000050">
    <property type="protein sequence ID" value="VFK76297.1"/>
    <property type="molecule type" value="Genomic_DNA"/>
</dbReference>
<dbReference type="Gene3D" id="1.10.287.470">
    <property type="entry name" value="Helix hairpin bin"/>
    <property type="match status" value="1"/>
</dbReference>
<dbReference type="NCBIfam" id="TIGR01730">
    <property type="entry name" value="RND_mfp"/>
    <property type="match status" value="1"/>
</dbReference>
<evidence type="ECO:0000313" key="3">
    <source>
        <dbReference type="EMBL" id="VFK29438.1"/>
    </source>
</evidence>
<gene>
    <name evidence="3" type="ORF">BECKMB1821G_GA0114241_104913</name>
    <name evidence="5" type="ORF">BECKMB1821H_GA0114242_105013</name>
    <name evidence="4" type="ORF">BECKMB1821I_GA0114274_105113</name>
</gene>
<keyword evidence="2" id="KW-0472">Membrane</keyword>
<evidence type="ECO:0000256" key="1">
    <source>
        <dbReference type="ARBA" id="ARBA00009477"/>
    </source>
</evidence>
<organism evidence="5">
    <name type="scientific">Candidatus Kentrum sp. MB</name>
    <dbReference type="NCBI Taxonomy" id="2138164"/>
    <lineage>
        <taxon>Bacteria</taxon>
        <taxon>Pseudomonadati</taxon>
        <taxon>Pseudomonadota</taxon>
        <taxon>Gammaproteobacteria</taxon>
        <taxon>Candidatus Kentrum</taxon>
    </lineage>
</organism>